<name>A0A392QUZ6_9FABA</name>
<accession>A0A392QUZ6</accession>
<dbReference type="PANTHER" id="PTHR31286">
    <property type="entry name" value="GLYCINE-RICH CELL WALL STRUCTURAL PROTEIN 1.8-LIKE"/>
    <property type="match status" value="1"/>
</dbReference>
<dbReference type="EMBL" id="LXQA010161699">
    <property type="protein sequence ID" value="MCI27837.1"/>
    <property type="molecule type" value="Genomic_DNA"/>
</dbReference>
<organism evidence="2 3">
    <name type="scientific">Trifolium medium</name>
    <dbReference type="NCBI Taxonomy" id="97028"/>
    <lineage>
        <taxon>Eukaryota</taxon>
        <taxon>Viridiplantae</taxon>
        <taxon>Streptophyta</taxon>
        <taxon>Embryophyta</taxon>
        <taxon>Tracheophyta</taxon>
        <taxon>Spermatophyta</taxon>
        <taxon>Magnoliopsida</taxon>
        <taxon>eudicotyledons</taxon>
        <taxon>Gunneridae</taxon>
        <taxon>Pentapetalae</taxon>
        <taxon>rosids</taxon>
        <taxon>fabids</taxon>
        <taxon>Fabales</taxon>
        <taxon>Fabaceae</taxon>
        <taxon>Papilionoideae</taxon>
        <taxon>50 kb inversion clade</taxon>
        <taxon>NPAAA clade</taxon>
        <taxon>Hologalegina</taxon>
        <taxon>IRL clade</taxon>
        <taxon>Trifolieae</taxon>
        <taxon>Trifolium</taxon>
    </lineage>
</organism>
<dbReference type="Proteomes" id="UP000265520">
    <property type="component" value="Unassembled WGS sequence"/>
</dbReference>
<dbReference type="Pfam" id="PF14111">
    <property type="entry name" value="DUF4283"/>
    <property type="match status" value="1"/>
</dbReference>
<dbReference type="AlphaFoldDB" id="A0A392QUZ6"/>
<reference evidence="2 3" key="1">
    <citation type="journal article" date="2018" name="Front. Plant Sci.">
        <title>Red Clover (Trifolium pratense) and Zigzag Clover (T. medium) - A Picture of Genomic Similarities and Differences.</title>
        <authorList>
            <person name="Dluhosova J."/>
            <person name="Istvanek J."/>
            <person name="Nedelnik J."/>
            <person name="Repkova J."/>
        </authorList>
    </citation>
    <scope>NUCLEOTIDE SEQUENCE [LARGE SCALE GENOMIC DNA]</scope>
    <source>
        <strain evidence="3">cv. 10/8</strain>
        <tissue evidence="2">Leaf</tissue>
    </source>
</reference>
<protein>
    <recommendedName>
        <fullName evidence="1">DUF4283 domain-containing protein</fullName>
    </recommendedName>
</protein>
<evidence type="ECO:0000313" key="2">
    <source>
        <dbReference type="EMBL" id="MCI27837.1"/>
    </source>
</evidence>
<comment type="caution">
    <text evidence="2">The sequence shown here is derived from an EMBL/GenBank/DDBJ whole genome shotgun (WGS) entry which is preliminary data.</text>
</comment>
<sequence>MASEDLVNLSLNGGEEEGFVFEFDEGGEEVEDLRWCLIGRFLCDRTIHVNSMMVRMANLWQPVKGVTIKEAKPGLFLFRFNHQLDMEEVLQNGPWTFDNHLLVLERV</sequence>
<dbReference type="InterPro" id="IPR040256">
    <property type="entry name" value="At4g02000-like"/>
</dbReference>
<feature type="domain" description="DUF4283" evidence="1">
    <location>
        <begin position="31"/>
        <end position="106"/>
    </location>
</feature>
<evidence type="ECO:0000259" key="1">
    <source>
        <dbReference type="Pfam" id="PF14111"/>
    </source>
</evidence>
<proteinExistence type="predicted"/>
<dbReference type="InterPro" id="IPR025558">
    <property type="entry name" value="DUF4283"/>
</dbReference>
<keyword evidence="3" id="KW-1185">Reference proteome</keyword>
<evidence type="ECO:0000313" key="3">
    <source>
        <dbReference type="Proteomes" id="UP000265520"/>
    </source>
</evidence>
<dbReference type="PANTHER" id="PTHR31286:SF153">
    <property type="entry name" value="DUF4283 DOMAIN PROTEIN"/>
    <property type="match status" value="1"/>
</dbReference>